<comment type="caution">
    <text evidence="1">The sequence shown here is derived from an EMBL/GenBank/DDBJ whole genome shotgun (WGS) entry which is preliminary data.</text>
</comment>
<proteinExistence type="predicted"/>
<dbReference type="SUPFAM" id="SSF51569">
    <property type="entry name" value="Aldolase"/>
    <property type="match status" value="1"/>
</dbReference>
<dbReference type="RefSeq" id="XP_027615607.1">
    <property type="nucleotide sequence ID" value="XM_027759806.1"/>
</dbReference>
<accession>A0A401GSH9</accession>
<dbReference type="InterPro" id="IPR013785">
    <property type="entry name" value="Aldolase_TIM"/>
</dbReference>
<dbReference type="EMBL" id="BFAD01000006">
    <property type="protein sequence ID" value="GBE84694.1"/>
    <property type="molecule type" value="Genomic_DNA"/>
</dbReference>
<dbReference type="STRING" id="139825.A0A401GSH9"/>
<reference evidence="1 2" key="1">
    <citation type="journal article" date="2018" name="Sci. Rep.">
        <title>Genome sequence of the cauliflower mushroom Sparassis crispa (Hanabiratake) and its association with beneficial usage.</title>
        <authorList>
            <person name="Kiyama R."/>
            <person name="Furutani Y."/>
            <person name="Kawaguchi K."/>
            <person name="Nakanishi T."/>
        </authorList>
    </citation>
    <scope>NUCLEOTIDE SEQUENCE [LARGE SCALE GENOMIC DNA]</scope>
</reference>
<dbReference type="GeneID" id="38781611"/>
<evidence type="ECO:0000313" key="2">
    <source>
        <dbReference type="Proteomes" id="UP000287166"/>
    </source>
</evidence>
<organism evidence="1 2">
    <name type="scientific">Sparassis crispa</name>
    <dbReference type="NCBI Taxonomy" id="139825"/>
    <lineage>
        <taxon>Eukaryota</taxon>
        <taxon>Fungi</taxon>
        <taxon>Dikarya</taxon>
        <taxon>Basidiomycota</taxon>
        <taxon>Agaricomycotina</taxon>
        <taxon>Agaricomycetes</taxon>
        <taxon>Polyporales</taxon>
        <taxon>Sparassidaceae</taxon>
        <taxon>Sparassis</taxon>
    </lineage>
</organism>
<dbReference type="AlphaFoldDB" id="A0A401GSH9"/>
<keyword evidence="2" id="KW-1185">Reference proteome</keyword>
<sequence>MRRCSAALIFRGSTTSRRRISRCVCGCSCVGTEQTLTGTGMGICVVIGFPHRNSTTTVKVFEATEAMDALQAFVRAGGEIGGPGLVETDMVVNIGKVLAGEWGYVEHEIAAIDTAAVALAWLSRPITT</sequence>
<dbReference type="InParanoid" id="A0A401GSH9"/>
<dbReference type="Proteomes" id="UP000287166">
    <property type="component" value="Unassembled WGS sequence"/>
</dbReference>
<gene>
    <name evidence="1" type="ORF">SCP_0606730</name>
</gene>
<dbReference type="Gene3D" id="3.20.20.70">
    <property type="entry name" value="Aldolase class I"/>
    <property type="match status" value="1"/>
</dbReference>
<dbReference type="OrthoDB" id="70823at2759"/>
<protein>
    <recommendedName>
        <fullName evidence="3">Deoxyribose-phosphate aldolase</fullName>
    </recommendedName>
</protein>
<evidence type="ECO:0008006" key="3">
    <source>
        <dbReference type="Google" id="ProtNLM"/>
    </source>
</evidence>
<name>A0A401GSH9_9APHY</name>
<evidence type="ECO:0000313" key="1">
    <source>
        <dbReference type="EMBL" id="GBE84694.1"/>
    </source>
</evidence>